<reference evidence="4 5" key="1">
    <citation type="submission" date="2018-11" db="EMBL/GenBank/DDBJ databases">
        <title>Gordonia insulae sp. nov., isolated from an island soil.</title>
        <authorList>
            <person name="Kim Y.S."/>
            <person name="Kim S.B."/>
        </authorList>
    </citation>
    <scope>NUCLEOTIDE SEQUENCE [LARGE SCALE GENOMIC DNA]</scope>
    <source>
        <strain evidence="4 5">MMS17-SY073</strain>
    </source>
</reference>
<sequence>MVSQTRSSSSDKPSGTGNVLPCLPDPIVCAPEPDCRQPYAVDPLRSLIPMGGACDSIGRVRAIAGSDQLSVVTLPDPDPGPTEVVIDVVAAGVNRADLLQRRGLYPPPPGAVDTLGLEVSGRISALGAHVAGWSIGDEVCALLAGGGYAEKVAVPAVQVLPKPADVDLVSAAALPEVACTVASNVYDTAHLESHELLLVHGGSSGIGTHAIQVAHALGSRVAVTARTPAKLARCRELGADVLINYSKDDFVEVIRESGGAAVILDIMGAAYLERNIKALRTGGRLVVIGMQGGVKAELNIGALMAKRASVSGTTLRSRPVEGAGSKAEVVATTRRITWPLLDAGKVRPIVDSTFPLADADAAHARLDSGDAIGKVLLTLD</sequence>
<dbReference type="InterPro" id="IPR013154">
    <property type="entry name" value="ADH-like_N"/>
</dbReference>
<accession>A0A3G8JP66</accession>
<dbReference type="SMART" id="SM00829">
    <property type="entry name" value="PKS_ER"/>
    <property type="match status" value="1"/>
</dbReference>
<keyword evidence="1" id="KW-0521">NADP</keyword>
<dbReference type="SUPFAM" id="SSF51735">
    <property type="entry name" value="NAD(P)-binding Rossmann-fold domains"/>
    <property type="match status" value="1"/>
</dbReference>
<dbReference type="PANTHER" id="PTHR48106">
    <property type="entry name" value="QUINONE OXIDOREDUCTASE PIG3-RELATED"/>
    <property type="match status" value="1"/>
</dbReference>
<evidence type="ECO:0000259" key="3">
    <source>
        <dbReference type="SMART" id="SM00829"/>
    </source>
</evidence>
<proteinExistence type="predicted"/>
<dbReference type="InterPro" id="IPR013149">
    <property type="entry name" value="ADH-like_C"/>
</dbReference>
<dbReference type="CDD" id="cd05276">
    <property type="entry name" value="p53_inducible_oxidoreductase"/>
    <property type="match status" value="1"/>
</dbReference>
<dbReference type="NCBIfam" id="TIGR02824">
    <property type="entry name" value="quinone_pig3"/>
    <property type="match status" value="1"/>
</dbReference>
<dbReference type="EC" id="1.6.5.5" evidence="4"/>
<dbReference type="GO" id="GO:0003960">
    <property type="term" value="F:quinone reductase (NADPH) activity"/>
    <property type="evidence" value="ECO:0007669"/>
    <property type="project" value="UniProtKB-EC"/>
</dbReference>
<dbReference type="Gene3D" id="3.40.50.720">
    <property type="entry name" value="NAD(P)-binding Rossmann-like Domain"/>
    <property type="match status" value="1"/>
</dbReference>
<dbReference type="InterPro" id="IPR014189">
    <property type="entry name" value="Quinone_OxRdtase_PIG3"/>
</dbReference>
<evidence type="ECO:0000313" key="5">
    <source>
        <dbReference type="Proteomes" id="UP000271469"/>
    </source>
</evidence>
<dbReference type="AlphaFoldDB" id="A0A3G8JP66"/>
<dbReference type="EMBL" id="CP033972">
    <property type="protein sequence ID" value="AZG46773.1"/>
    <property type="molecule type" value="Genomic_DNA"/>
</dbReference>
<dbReference type="KEGG" id="gom:D7316_03378"/>
<feature type="domain" description="Enoyl reductase (ER)" evidence="3">
    <location>
        <begin position="65"/>
        <end position="377"/>
    </location>
</feature>
<dbReference type="InterPro" id="IPR020843">
    <property type="entry name" value="ER"/>
</dbReference>
<dbReference type="PANTHER" id="PTHR48106:SF8">
    <property type="entry name" value="OS02G0805600 PROTEIN"/>
    <property type="match status" value="1"/>
</dbReference>
<dbReference type="Gene3D" id="3.90.180.10">
    <property type="entry name" value="Medium-chain alcohol dehydrogenases, catalytic domain"/>
    <property type="match status" value="1"/>
</dbReference>
<dbReference type="GO" id="GO:0070402">
    <property type="term" value="F:NADPH binding"/>
    <property type="evidence" value="ECO:0007669"/>
    <property type="project" value="TreeGrafter"/>
</dbReference>
<keyword evidence="5" id="KW-1185">Reference proteome</keyword>
<dbReference type="Proteomes" id="UP000271469">
    <property type="component" value="Chromosome"/>
</dbReference>
<keyword evidence="2 4" id="KW-0560">Oxidoreductase</keyword>
<dbReference type="Pfam" id="PF08240">
    <property type="entry name" value="ADH_N"/>
    <property type="match status" value="1"/>
</dbReference>
<evidence type="ECO:0000256" key="2">
    <source>
        <dbReference type="ARBA" id="ARBA00023002"/>
    </source>
</evidence>
<organism evidence="4 5">
    <name type="scientific">Gordonia insulae</name>
    <dbReference type="NCBI Taxonomy" id="2420509"/>
    <lineage>
        <taxon>Bacteria</taxon>
        <taxon>Bacillati</taxon>
        <taxon>Actinomycetota</taxon>
        <taxon>Actinomycetes</taxon>
        <taxon>Mycobacteriales</taxon>
        <taxon>Gordoniaceae</taxon>
        <taxon>Gordonia</taxon>
    </lineage>
</organism>
<protein>
    <submittedName>
        <fullName evidence="4">Quinone oxidoreductase 1</fullName>
        <ecNumber evidence="4">1.6.5.5</ecNumber>
    </submittedName>
</protein>
<dbReference type="Pfam" id="PF00107">
    <property type="entry name" value="ADH_zinc_N"/>
    <property type="match status" value="1"/>
</dbReference>
<evidence type="ECO:0000313" key="4">
    <source>
        <dbReference type="EMBL" id="AZG46773.1"/>
    </source>
</evidence>
<name>A0A3G8JP66_9ACTN</name>
<dbReference type="SUPFAM" id="SSF50129">
    <property type="entry name" value="GroES-like"/>
    <property type="match status" value="1"/>
</dbReference>
<dbReference type="InterPro" id="IPR036291">
    <property type="entry name" value="NAD(P)-bd_dom_sf"/>
</dbReference>
<gene>
    <name evidence="4" type="primary">qorA_3</name>
    <name evidence="4" type="ORF">D7316_03378</name>
</gene>
<evidence type="ECO:0000256" key="1">
    <source>
        <dbReference type="ARBA" id="ARBA00022857"/>
    </source>
</evidence>
<dbReference type="InterPro" id="IPR011032">
    <property type="entry name" value="GroES-like_sf"/>
</dbReference>